<organism evidence="2 3">
    <name type="scientific">Babesia ovis</name>
    <dbReference type="NCBI Taxonomy" id="5869"/>
    <lineage>
        <taxon>Eukaryota</taxon>
        <taxon>Sar</taxon>
        <taxon>Alveolata</taxon>
        <taxon>Apicomplexa</taxon>
        <taxon>Aconoidasida</taxon>
        <taxon>Piroplasmida</taxon>
        <taxon>Babesiidae</taxon>
        <taxon>Babesia</taxon>
    </lineage>
</organism>
<comment type="caution">
    <text evidence="2">The sequence shown here is derived from an EMBL/GenBank/DDBJ whole genome shotgun (WGS) entry which is preliminary data.</text>
</comment>
<proteinExistence type="predicted"/>
<dbReference type="EMBL" id="BLIY01000080">
    <property type="protein sequence ID" value="GFE56122.1"/>
    <property type="molecule type" value="Genomic_DNA"/>
</dbReference>
<gene>
    <name evidence="2" type="ORF">BaOVIS_034870</name>
</gene>
<dbReference type="AlphaFoldDB" id="A0A9W5TE35"/>
<reference evidence="2" key="1">
    <citation type="submission" date="2019-12" db="EMBL/GenBank/DDBJ databases">
        <title>Genome sequence of Babesia ovis.</title>
        <authorList>
            <person name="Yamagishi J."/>
            <person name="Sevinc F."/>
            <person name="Xuan X."/>
        </authorList>
    </citation>
    <scope>NUCLEOTIDE SEQUENCE</scope>
    <source>
        <strain evidence="2">Selcuk</strain>
    </source>
</reference>
<evidence type="ECO:0000313" key="2">
    <source>
        <dbReference type="EMBL" id="GFE56122.1"/>
    </source>
</evidence>
<accession>A0A9W5TE35</accession>
<feature type="region of interest" description="Disordered" evidence="1">
    <location>
        <begin position="23"/>
        <end position="43"/>
    </location>
</feature>
<keyword evidence="3" id="KW-1185">Reference proteome</keyword>
<protein>
    <submittedName>
        <fullName evidence="2">PHD-finger domain-containing protein protein, putative</fullName>
    </submittedName>
</protein>
<name>A0A9W5TE35_BABOV</name>
<sequence>MPLEVARRKEEIEAIAEQVVYDKRAKQRKSSSKAAQSSMSNHIQSSMMTQQYPGMMMNYSAGMMVNGPTMMNSPMLMNHGHSMMMNSVPQVMMNAHHPGMINMRHSMAPNIMRKPLVPHLVYGTQGPYMMEQAPYGVSAPASHMSANAYPQQMTQQRMSAMKMTMQPTMMPYMQPMNMMQMMPMVQQPQYQHPGYGQPMQVVPQYWSQRGNGMQYKDQQSCTDEQYIGVGNMGYMEQ</sequence>
<evidence type="ECO:0000313" key="3">
    <source>
        <dbReference type="Proteomes" id="UP001057455"/>
    </source>
</evidence>
<dbReference type="Proteomes" id="UP001057455">
    <property type="component" value="Unassembled WGS sequence"/>
</dbReference>
<evidence type="ECO:0000256" key="1">
    <source>
        <dbReference type="SAM" id="MobiDB-lite"/>
    </source>
</evidence>